<evidence type="ECO:0000313" key="1">
    <source>
        <dbReference type="EMBL" id="KKA17921.1"/>
    </source>
</evidence>
<protein>
    <submittedName>
        <fullName evidence="1">Uncharacterized protein</fullName>
    </submittedName>
</protein>
<keyword evidence="2" id="KW-1185">Reference proteome</keyword>
<gene>
    <name evidence="1" type="ORF">T310_8132</name>
</gene>
<dbReference type="EMBL" id="LASV01000527">
    <property type="protein sequence ID" value="KKA17921.1"/>
    <property type="molecule type" value="Genomic_DNA"/>
</dbReference>
<organism evidence="1 2">
    <name type="scientific">Rasamsonia emersonii (strain ATCC 16479 / CBS 393.64 / IMI 116815)</name>
    <dbReference type="NCBI Taxonomy" id="1408163"/>
    <lineage>
        <taxon>Eukaryota</taxon>
        <taxon>Fungi</taxon>
        <taxon>Dikarya</taxon>
        <taxon>Ascomycota</taxon>
        <taxon>Pezizomycotina</taxon>
        <taxon>Eurotiomycetes</taxon>
        <taxon>Eurotiomycetidae</taxon>
        <taxon>Eurotiales</taxon>
        <taxon>Trichocomaceae</taxon>
        <taxon>Rasamsonia</taxon>
    </lineage>
</organism>
<dbReference type="Proteomes" id="UP000053958">
    <property type="component" value="Unassembled WGS sequence"/>
</dbReference>
<dbReference type="STRING" id="1408163.A0A0F4YJ68"/>
<accession>A0A0F4YJ68</accession>
<proteinExistence type="predicted"/>
<dbReference type="OrthoDB" id="2104739at2759"/>
<comment type="caution">
    <text evidence="1">The sequence shown here is derived from an EMBL/GenBank/DDBJ whole genome shotgun (WGS) entry which is preliminary data.</text>
</comment>
<dbReference type="GeneID" id="25320393"/>
<dbReference type="RefSeq" id="XP_013324533.1">
    <property type="nucleotide sequence ID" value="XM_013469079.1"/>
</dbReference>
<sequence>MRLWHWRVSWSATPTHTLYGYSLRNYIDGLPVLTSDLSASEFVTAPKDTRDCWTLTSLKQLQAMEEQDGAPIHVERGLEVWGKNTCMVDWSCLKFCKPVLAQIVTKVTRVTRVTKVMKVLNDTTDGLEEKSRDIACCNSAQTHEKKQHVSIRQAVNILPRKTHFTISVYSSSTRKGISRCRSANNPQVTDDVVDKPDIFNEMPPVPAPATVGAPTPRSAPVTTILRMMRTQRRYKRRANMPDEILDLVEGPSTIDASIDEEYDVSTESHVLRQFEKNARKRLHEAACAIRDELDIFQTVYRRTTGRNVNLVSATPVHSEDPIQTSVPEFDPLYDASDVEEGEIAPTTAAVSDMDIDIYGNTPLGGISPVSLHSSHRYCLVCGLRKNQGRSEAAVVPEELNHNLGAFSGYLVYNFFLPLKASSRRTPQPTPTSLSRGQTSKLVCAPQWLSTLQYDYLICDCYQCVISQKFDWNEAEVRMTRDGNNACDDDGQLLTHEPQTLASLEVTHILLPFLSCPSPLVILSWFVYHIRAIAVDGTTLSGTVTAPVSNRPIHPEKTVPVSIENDARWWLTEDASRASYPSHACRLNWSPVNVDDRLYALAPEKSREFSAKEKRHFRSTVSITGIEERRYEEHHIFHYQEYVNKHHK</sequence>
<evidence type="ECO:0000313" key="2">
    <source>
        <dbReference type="Proteomes" id="UP000053958"/>
    </source>
</evidence>
<reference evidence="1 2" key="1">
    <citation type="submission" date="2015-04" db="EMBL/GenBank/DDBJ databases">
        <authorList>
            <person name="Heijne W.H."/>
            <person name="Fedorova N.D."/>
            <person name="Nierman W.C."/>
            <person name="Vollebregt A.W."/>
            <person name="Zhao Z."/>
            <person name="Wu L."/>
            <person name="Kumar M."/>
            <person name="Stam H."/>
            <person name="van den Berg M.A."/>
            <person name="Pel H.J."/>
        </authorList>
    </citation>
    <scope>NUCLEOTIDE SEQUENCE [LARGE SCALE GENOMIC DNA]</scope>
    <source>
        <strain evidence="1 2">CBS 393.64</strain>
    </source>
</reference>
<name>A0A0F4YJ68_RASE3</name>
<dbReference type="AlphaFoldDB" id="A0A0F4YJ68"/>